<feature type="domain" description="YAP binding" evidence="1">
    <location>
        <begin position="179"/>
        <end position="324"/>
    </location>
</feature>
<reference evidence="2 3" key="1">
    <citation type="submission" date="2016-03" db="EMBL/GenBank/DDBJ databases">
        <title>Choanephora cucurbitarum.</title>
        <authorList>
            <person name="Min B."/>
            <person name="Park H."/>
            <person name="Park J.-H."/>
            <person name="Shin H.-D."/>
            <person name="Choi I.-G."/>
        </authorList>
    </citation>
    <scope>NUCLEOTIDE SEQUENCE [LARGE SCALE GENOMIC DNA]</scope>
    <source>
        <strain evidence="2 3">KUS-F28377</strain>
    </source>
</reference>
<proteinExistence type="predicted"/>
<dbReference type="STRING" id="101091.A0A1C7MXI6"/>
<dbReference type="OrthoDB" id="10006572at2759"/>
<accession>A0A1C7MXI6</accession>
<dbReference type="InParanoid" id="A0A1C7MXI6"/>
<evidence type="ECO:0000259" key="1">
    <source>
        <dbReference type="Pfam" id="PF17725"/>
    </source>
</evidence>
<dbReference type="Proteomes" id="UP000093000">
    <property type="component" value="Unassembled WGS sequence"/>
</dbReference>
<dbReference type="AlphaFoldDB" id="A0A1C7MXI6"/>
<gene>
    <name evidence="2" type="ORF">A0J61_10420</name>
</gene>
<evidence type="ECO:0000313" key="2">
    <source>
        <dbReference type="EMBL" id="OBZ81530.1"/>
    </source>
</evidence>
<name>A0A1C7MXI6_9FUNG</name>
<organism evidence="2 3">
    <name type="scientific">Choanephora cucurbitarum</name>
    <dbReference type="NCBI Taxonomy" id="101091"/>
    <lineage>
        <taxon>Eukaryota</taxon>
        <taxon>Fungi</taxon>
        <taxon>Fungi incertae sedis</taxon>
        <taxon>Mucoromycota</taxon>
        <taxon>Mucoromycotina</taxon>
        <taxon>Mucoromycetes</taxon>
        <taxon>Mucorales</taxon>
        <taxon>Mucorineae</taxon>
        <taxon>Choanephoraceae</taxon>
        <taxon>Choanephoroideae</taxon>
        <taxon>Choanephora</taxon>
    </lineage>
</organism>
<dbReference type="Gene3D" id="2.70.50.80">
    <property type="match status" value="1"/>
</dbReference>
<dbReference type="InterPro" id="IPR041086">
    <property type="entry name" value="YBD"/>
</dbReference>
<dbReference type="EMBL" id="LUGH01001164">
    <property type="protein sequence ID" value="OBZ81530.1"/>
    <property type="molecule type" value="Genomic_DNA"/>
</dbReference>
<feature type="non-terminal residue" evidence="2">
    <location>
        <position position="1"/>
    </location>
</feature>
<comment type="caution">
    <text evidence="2">The sequence shown here is derived from an EMBL/GenBank/DDBJ whole genome shotgun (WGS) entry which is preliminary data.</text>
</comment>
<protein>
    <recommendedName>
        <fullName evidence="1">YAP binding domain-containing protein</fullName>
    </recommendedName>
</protein>
<keyword evidence="3" id="KW-1185">Reference proteome</keyword>
<evidence type="ECO:0000313" key="3">
    <source>
        <dbReference type="Proteomes" id="UP000093000"/>
    </source>
</evidence>
<sequence length="341" mass="38957">SSDESSINSSPSPTDYVFDIMCNDPAQQQALSMLQFKDFYDPFQQSPYHHTSLNPTLNLVDHTNLMTDSFFGSQPSNEWIHPGFLPTHVSPQLDNDRLEASVPSSNDMLINSLTILTQPKTRQKPTERVDHALWPNYLCLYLEYTLPYDPACRLLSHNLSHLAHCHPKLAKSSSDLISKEKCPSISTLTPNSDRYALLLAKTKLDLNLSISDFAFNNTAFFETQTRRTIECTTTIYSFGHVVLESKETQQAFWVTEDKYMYNFVFVNQFFDAFMKGIRSLQSWDEVDIAINNLCIVQSFHDVESKGTNESSEETLPLLVMVYEFERGDGTIDITQIEEKLD</sequence>
<dbReference type="Pfam" id="PF17725">
    <property type="entry name" value="YBD"/>
    <property type="match status" value="1"/>
</dbReference>